<evidence type="ECO:0000313" key="2">
    <source>
        <dbReference type="Proteomes" id="UP001152604"/>
    </source>
</evidence>
<dbReference type="Proteomes" id="UP001152604">
    <property type="component" value="Unassembled WGS sequence"/>
</dbReference>
<reference evidence="1" key="1">
    <citation type="submission" date="2022-03" db="EMBL/GenBank/DDBJ databases">
        <authorList>
            <person name="Brunel B."/>
        </authorList>
    </citation>
    <scope>NUCLEOTIDE SEQUENCE</scope>
    <source>
        <strain evidence="1">STM4922sample</strain>
    </source>
</reference>
<accession>A0ABM9ED95</accession>
<gene>
    <name evidence="1" type="ORF">MES4922_550012</name>
</gene>
<comment type="caution">
    <text evidence="1">The sequence shown here is derived from an EMBL/GenBank/DDBJ whole genome shotgun (WGS) entry which is preliminary data.</text>
</comment>
<sequence>MLNLTSPVRSERRHLTAHLVVECAPLQVGLLGSWTRLGLIGREDLSELDAFEAGGTLVSVAVRINLMWSSNRGRDVKMRWPGTRLCSKVPCVLRPGRNP</sequence>
<keyword evidence="2" id="KW-1185">Reference proteome</keyword>
<dbReference type="EMBL" id="CAKXZS010000051">
    <property type="protein sequence ID" value="CAH2406771.1"/>
    <property type="molecule type" value="Genomic_DNA"/>
</dbReference>
<organism evidence="1 2">
    <name type="scientific">Mesorhizobium ventifaucium</name>
    <dbReference type="NCBI Taxonomy" id="666020"/>
    <lineage>
        <taxon>Bacteria</taxon>
        <taxon>Pseudomonadati</taxon>
        <taxon>Pseudomonadota</taxon>
        <taxon>Alphaproteobacteria</taxon>
        <taxon>Hyphomicrobiales</taxon>
        <taxon>Phyllobacteriaceae</taxon>
        <taxon>Mesorhizobium</taxon>
    </lineage>
</organism>
<protein>
    <submittedName>
        <fullName evidence="1">Uncharacterized protein</fullName>
    </submittedName>
</protein>
<evidence type="ECO:0000313" key="1">
    <source>
        <dbReference type="EMBL" id="CAH2406771.1"/>
    </source>
</evidence>
<name>A0ABM9ED95_9HYPH</name>
<proteinExistence type="predicted"/>